<evidence type="ECO:0000256" key="1">
    <source>
        <dbReference type="ARBA" id="ARBA00022448"/>
    </source>
</evidence>
<dbReference type="SMART" id="SM00382">
    <property type="entry name" value="AAA"/>
    <property type="match status" value="1"/>
</dbReference>
<evidence type="ECO:0000256" key="2">
    <source>
        <dbReference type="ARBA" id="ARBA00022741"/>
    </source>
</evidence>
<dbReference type="PROSITE" id="PS50893">
    <property type="entry name" value="ABC_TRANSPORTER_2"/>
    <property type="match status" value="1"/>
</dbReference>
<evidence type="ECO:0000313" key="7">
    <source>
        <dbReference type="Proteomes" id="UP000320496"/>
    </source>
</evidence>
<gene>
    <name evidence="6" type="primary">lolD_3</name>
    <name evidence="6" type="ORF">Mal4_36910</name>
</gene>
<dbReference type="InterPro" id="IPR003439">
    <property type="entry name" value="ABC_transporter-like_ATP-bd"/>
</dbReference>
<keyword evidence="7" id="KW-1185">Reference proteome</keyword>
<name>A0A517ZA89_9PLAN</name>
<evidence type="ECO:0000313" key="6">
    <source>
        <dbReference type="EMBL" id="QDU39350.1"/>
    </source>
</evidence>
<keyword evidence="6" id="KW-0378">Hydrolase</keyword>
<feature type="domain" description="ABC transporter" evidence="5">
    <location>
        <begin position="2"/>
        <end position="236"/>
    </location>
</feature>
<dbReference type="InterPro" id="IPR017911">
    <property type="entry name" value="MacB-like_ATP-bd"/>
</dbReference>
<dbReference type="GO" id="GO:0016887">
    <property type="term" value="F:ATP hydrolysis activity"/>
    <property type="evidence" value="ECO:0007669"/>
    <property type="project" value="InterPro"/>
</dbReference>
<dbReference type="AlphaFoldDB" id="A0A517ZA89"/>
<dbReference type="RefSeq" id="WP_145370540.1">
    <property type="nucleotide sequence ID" value="NZ_CP036275.1"/>
</dbReference>
<dbReference type="PANTHER" id="PTHR24220:SF86">
    <property type="entry name" value="ABC TRANSPORTER ABCH.1"/>
    <property type="match status" value="1"/>
</dbReference>
<proteinExistence type="inferred from homology"/>
<keyword evidence="2" id="KW-0547">Nucleotide-binding</keyword>
<sequence>MIRLDNVTKDYSRRGETITALRSEALEFASGDYVAIVGPSGSGKTTLLSLLGGMLSPTTGKVWLEDTSVYDLTAAERSALRSERMGFVFQTFNLVPYLTALQNVQIPLCLLGLSAAEQEPRATELLARFGLADRLHHRPAELSVGQQQRVALARTLVNDPQIVLADEPTGNLDPESRETVLDAFDAAHREGRTIVMVTHDPVAAGRASRVLTLKAGELADSESPIPVDPLPTRRSA</sequence>
<organism evidence="6 7">
    <name type="scientific">Maioricimonas rarisocia</name>
    <dbReference type="NCBI Taxonomy" id="2528026"/>
    <lineage>
        <taxon>Bacteria</taxon>
        <taxon>Pseudomonadati</taxon>
        <taxon>Planctomycetota</taxon>
        <taxon>Planctomycetia</taxon>
        <taxon>Planctomycetales</taxon>
        <taxon>Planctomycetaceae</taxon>
        <taxon>Maioricimonas</taxon>
    </lineage>
</organism>
<dbReference type="KEGG" id="mri:Mal4_36910"/>
<reference evidence="6 7" key="1">
    <citation type="submission" date="2019-02" db="EMBL/GenBank/DDBJ databases">
        <title>Deep-cultivation of Planctomycetes and their phenomic and genomic characterization uncovers novel biology.</title>
        <authorList>
            <person name="Wiegand S."/>
            <person name="Jogler M."/>
            <person name="Boedeker C."/>
            <person name="Pinto D."/>
            <person name="Vollmers J."/>
            <person name="Rivas-Marin E."/>
            <person name="Kohn T."/>
            <person name="Peeters S.H."/>
            <person name="Heuer A."/>
            <person name="Rast P."/>
            <person name="Oberbeckmann S."/>
            <person name="Bunk B."/>
            <person name="Jeske O."/>
            <person name="Meyerdierks A."/>
            <person name="Storesund J.E."/>
            <person name="Kallscheuer N."/>
            <person name="Luecker S."/>
            <person name="Lage O.M."/>
            <person name="Pohl T."/>
            <person name="Merkel B.J."/>
            <person name="Hornburger P."/>
            <person name="Mueller R.-W."/>
            <person name="Bruemmer F."/>
            <person name="Labrenz M."/>
            <person name="Spormann A.M."/>
            <person name="Op den Camp H."/>
            <person name="Overmann J."/>
            <person name="Amann R."/>
            <person name="Jetten M.S.M."/>
            <person name="Mascher T."/>
            <person name="Medema M.H."/>
            <person name="Devos D.P."/>
            <person name="Kaster A.-K."/>
            <person name="Ovreas L."/>
            <person name="Rohde M."/>
            <person name="Galperin M.Y."/>
            <person name="Jogler C."/>
        </authorList>
    </citation>
    <scope>NUCLEOTIDE SEQUENCE [LARGE SCALE GENOMIC DNA]</scope>
    <source>
        <strain evidence="6 7">Mal4</strain>
    </source>
</reference>
<dbReference type="Proteomes" id="UP000320496">
    <property type="component" value="Chromosome"/>
</dbReference>
<keyword evidence="3 6" id="KW-0067">ATP-binding</keyword>
<evidence type="ECO:0000259" key="5">
    <source>
        <dbReference type="PROSITE" id="PS50893"/>
    </source>
</evidence>
<evidence type="ECO:0000256" key="4">
    <source>
        <dbReference type="ARBA" id="ARBA00038388"/>
    </source>
</evidence>
<protein>
    <submittedName>
        <fullName evidence="6">Lipoprotein-releasing system ATP-binding protein LolD</fullName>
        <ecNumber evidence="6">3.6.3.-</ecNumber>
    </submittedName>
</protein>
<dbReference type="OrthoDB" id="273392at2"/>
<dbReference type="GO" id="GO:0098796">
    <property type="term" value="C:membrane protein complex"/>
    <property type="evidence" value="ECO:0007669"/>
    <property type="project" value="UniProtKB-ARBA"/>
</dbReference>
<dbReference type="InterPro" id="IPR027417">
    <property type="entry name" value="P-loop_NTPase"/>
</dbReference>
<dbReference type="GO" id="GO:0005886">
    <property type="term" value="C:plasma membrane"/>
    <property type="evidence" value="ECO:0007669"/>
    <property type="project" value="TreeGrafter"/>
</dbReference>
<keyword evidence="6" id="KW-0449">Lipoprotein</keyword>
<dbReference type="Pfam" id="PF00005">
    <property type="entry name" value="ABC_tran"/>
    <property type="match status" value="1"/>
</dbReference>
<evidence type="ECO:0000256" key="3">
    <source>
        <dbReference type="ARBA" id="ARBA00022840"/>
    </source>
</evidence>
<dbReference type="Gene3D" id="3.40.50.300">
    <property type="entry name" value="P-loop containing nucleotide triphosphate hydrolases"/>
    <property type="match status" value="1"/>
</dbReference>
<dbReference type="InterPro" id="IPR017871">
    <property type="entry name" value="ABC_transporter-like_CS"/>
</dbReference>
<dbReference type="SUPFAM" id="SSF52540">
    <property type="entry name" value="P-loop containing nucleoside triphosphate hydrolases"/>
    <property type="match status" value="1"/>
</dbReference>
<dbReference type="InterPro" id="IPR015854">
    <property type="entry name" value="ABC_transpr_LolD-like"/>
</dbReference>
<dbReference type="CDD" id="cd03255">
    <property type="entry name" value="ABC_MJ0796_LolCDE_FtsE"/>
    <property type="match status" value="1"/>
</dbReference>
<dbReference type="EC" id="3.6.3.-" evidence="6"/>
<dbReference type="PROSITE" id="PS00211">
    <property type="entry name" value="ABC_TRANSPORTER_1"/>
    <property type="match status" value="1"/>
</dbReference>
<dbReference type="FunFam" id="3.40.50.300:FF:000032">
    <property type="entry name" value="Export ABC transporter ATP-binding protein"/>
    <property type="match status" value="1"/>
</dbReference>
<comment type="similarity">
    <text evidence="4">Belongs to the ABC transporter superfamily. Macrolide exporter (TC 3.A.1.122) family.</text>
</comment>
<dbReference type="GO" id="GO:0022857">
    <property type="term" value="F:transmembrane transporter activity"/>
    <property type="evidence" value="ECO:0007669"/>
    <property type="project" value="TreeGrafter"/>
</dbReference>
<dbReference type="EMBL" id="CP036275">
    <property type="protein sequence ID" value="QDU39350.1"/>
    <property type="molecule type" value="Genomic_DNA"/>
</dbReference>
<dbReference type="GO" id="GO:0005524">
    <property type="term" value="F:ATP binding"/>
    <property type="evidence" value="ECO:0007669"/>
    <property type="project" value="UniProtKB-KW"/>
</dbReference>
<keyword evidence="1" id="KW-0813">Transport</keyword>
<accession>A0A517ZA89</accession>
<dbReference type="InterPro" id="IPR003593">
    <property type="entry name" value="AAA+_ATPase"/>
</dbReference>
<dbReference type="PANTHER" id="PTHR24220">
    <property type="entry name" value="IMPORT ATP-BINDING PROTEIN"/>
    <property type="match status" value="1"/>
</dbReference>